<feature type="disulfide bond" evidence="4">
    <location>
        <begin position="98"/>
        <end position="107"/>
    </location>
</feature>
<dbReference type="EMBL" id="CAJOAZ010004389">
    <property type="protein sequence ID" value="CAF4056893.1"/>
    <property type="molecule type" value="Genomic_DNA"/>
</dbReference>
<evidence type="ECO:0000313" key="12">
    <source>
        <dbReference type="EMBL" id="CAF4056893.1"/>
    </source>
</evidence>
<sequence>MMIYFFLYTSLVYAGHVFATSGDGCFPNPCANKAVCTPVGWDEYHCACPKDLPIGGKNCDQLLTNPNPEVPQGNCRTYPCQNGGYCYHDHHSIYYCECAKHYWGKFCENAHPCIQIPQLCNAGKCVALDNNLFHCHCPSGSNGTLCEHKLPGSVIIEEG</sequence>
<dbReference type="PROSITE" id="PS00022">
    <property type="entry name" value="EGF_1"/>
    <property type="match status" value="2"/>
</dbReference>
<feature type="domain" description="EGF-like" evidence="6">
    <location>
        <begin position="71"/>
        <end position="108"/>
    </location>
</feature>
<comment type="caution">
    <text evidence="9">The sequence shown here is derived from an EMBL/GenBank/DDBJ whole genome shotgun (WGS) entry which is preliminary data.</text>
</comment>
<dbReference type="OrthoDB" id="6059867at2759"/>
<feature type="domain" description="EGF-like" evidence="6">
    <location>
        <begin position="109"/>
        <end position="147"/>
    </location>
</feature>
<dbReference type="SMART" id="SM00181">
    <property type="entry name" value="EGF"/>
    <property type="match status" value="3"/>
</dbReference>
<dbReference type="EMBL" id="CAJNOG010000190">
    <property type="protein sequence ID" value="CAF1058191.1"/>
    <property type="molecule type" value="Genomic_DNA"/>
</dbReference>
<accession>A0A814KXP9</accession>
<evidence type="ECO:0000313" key="10">
    <source>
        <dbReference type="EMBL" id="CAF3767439.1"/>
    </source>
</evidence>
<keyword evidence="3 4" id="KW-1015">Disulfide bond</keyword>
<name>A0A814KXP9_9BILA</name>
<dbReference type="Proteomes" id="UP000663881">
    <property type="component" value="Unassembled WGS sequence"/>
</dbReference>
<dbReference type="EMBL" id="CAJOAY010004106">
    <property type="protein sequence ID" value="CAF4054968.1"/>
    <property type="molecule type" value="Genomic_DNA"/>
</dbReference>
<evidence type="ECO:0000256" key="2">
    <source>
        <dbReference type="ARBA" id="ARBA00022737"/>
    </source>
</evidence>
<evidence type="ECO:0000256" key="4">
    <source>
        <dbReference type="PROSITE-ProRule" id="PRU00076"/>
    </source>
</evidence>
<keyword evidence="1 4" id="KW-0245">EGF-like domain</keyword>
<keyword evidence="5" id="KW-0732">Signal</keyword>
<dbReference type="EMBL" id="CAJNOE010000158">
    <property type="protein sequence ID" value="CAF0992558.1"/>
    <property type="molecule type" value="Genomic_DNA"/>
</dbReference>
<proteinExistence type="predicted"/>
<feature type="signal peptide" evidence="5">
    <location>
        <begin position="1"/>
        <end position="19"/>
    </location>
</feature>
<reference evidence="9" key="1">
    <citation type="submission" date="2021-02" db="EMBL/GenBank/DDBJ databases">
        <authorList>
            <person name="Nowell W R."/>
        </authorList>
    </citation>
    <scope>NUCLEOTIDE SEQUENCE</scope>
</reference>
<dbReference type="Proteomes" id="UP000663845">
    <property type="component" value="Unassembled WGS sequence"/>
</dbReference>
<comment type="caution">
    <text evidence="4">Lacks conserved residue(s) required for the propagation of feature annotation.</text>
</comment>
<evidence type="ECO:0000259" key="6">
    <source>
        <dbReference type="PROSITE" id="PS50026"/>
    </source>
</evidence>
<dbReference type="Gene3D" id="2.10.25.10">
    <property type="entry name" value="Laminin"/>
    <property type="match status" value="3"/>
</dbReference>
<dbReference type="Proteomes" id="UP000663868">
    <property type="component" value="Unassembled WGS sequence"/>
</dbReference>
<organism evidence="9 13">
    <name type="scientific">Adineta steineri</name>
    <dbReference type="NCBI Taxonomy" id="433720"/>
    <lineage>
        <taxon>Eukaryota</taxon>
        <taxon>Metazoa</taxon>
        <taxon>Spiralia</taxon>
        <taxon>Gnathifera</taxon>
        <taxon>Rotifera</taxon>
        <taxon>Eurotatoria</taxon>
        <taxon>Bdelloidea</taxon>
        <taxon>Adinetida</taxon>
        <taxon>Adinetidae</taxon>
        <taxon>Adineta</taxon>
    </lineage>
</organism>
<evidence type="ECO:0000313" key="8">
    <source>
        <dbReference type="EMBL" id="CAF1042331.1"/>
    </source>
</evidence>
<dbReference type="InterPro" id="IPR000742">
    <property type="entry name" value="EGF"/>
</dbReference>
<evidence type="ECO:0000256" key="5">
    <source>
        <dbReference type="SAM" id="SignalP"/>
    </source>
</evidence>
<feature type="domain" description="EGF-like" evidence="6">
    <location>
        <begin position="21"/>
        <end position="60"/>
    </location>
</feature>
<dbReference type="Proteomes" id="UP000663860">
    <property type="component" value="Unassembled WGS sequence"/>
</dbReference>
<dbReference type="PROSITE" id="PS50026">
    <property type="entry name" value="EGF_3"/>
    <property type="match status" value="3"/>
</dbReference>
<evidence type="ECO:0000313" key="11">
    <source>
        <dbReference type="EMBL" id="CAF4054968.1"/>
    </source>
</evidence>
<feature type="chain" id="PRO_5036225086" description="EGF-like domain-containing protein" evidence="5">
    <location>
        <begin position="20"/>
        <end position="159"/>
    </location>
</feature>
<evidence type="ECO:0000313" key="13">
    <source>
        <dbReference type="Proteomes" id="UP000663845"/>
    </source>
</evidence>
<dbReference type="Proteomes" id="UP000663891">
    <property type="component" value="Unassembled WGS sequence"/>
</dbReference>
<dbReference type="PANTHER" id="PTHR24049">
    <property type="entry name" value="CRUMBS FAMILY MEMBER"/>
    <property type="match status" value="1"/>
</dbReference>
<evidence type="ECO:0000313" key="7">
    <source>
        <dbReference type="EMBL" id="CAF0992558.1"/>
    </source>
</evidence>
<dbReference type="InterPro" id="IPR051022">
    <property type="entry name" value="Notch_Cell-Fate_Det"/>
</dbReference>
<evidence type="ECO:0000256" key="1">
    <source>
        <dbReference type="ARBA" id="ARBA00022536"/>
    </source>
</evidence>
<protein>
    <recommendedName>
        <fullName evidence="6">EGF-like domain-containing protein</fullName>
    </recommendedName>
</protein>
<dbReference type="EMBL" id="CAJNON010000153">
    <property type="protein sequence ID" value="CAF1042331.1"/>
    <property type="molecule type" value="Genomic_DNA"/>
</dbReference>
<keyword evidence="2" id="KW-0677">Repeat</keyword>
<dbReference type="AlphaFoldDB" id="A0A814KXP9"/>
<evidence type="ECO:0000313" key="9">
    <source>
        <dbReference type="EMBL" id="CAF1058191.1"/>
    </source>
</evidence>
<dbReference type="Pfam" id="PF00008">
    <property type="entry name" value="EGF"/>
    <property type="match status" value="1"/>
</dbReference>
<evidence type="ECO:0000256" key="3">
    <source>
        <dbReference type="ARBA" id="ARBA00023157"/>
    </source>
</evidence>
<dbReference type="EMBL" id="CAJOBB010000867">
    <property type="protein sequence ID" value="CAF3767439.1"/>
    <property type="molecule type" value="Genomic_DNA"/>
</dbReference>
<dbReference type="Proteomes" id="UP000663844">
    <property type="component" value="Unassembled WGS sequence"/>
</dbReference>
<gene>
    <name evidence="7" type="ORF">IZO911_LOCUS17187</name>
    <name evidence="9" type="ORF">JYZ213_LOCUS19070</name>
    <name evidence="10" type="ORF">KXQ929_LOCUS15164</name>
    <name evidence="11" type="ORF">OKA104_LOCUS33028</name>
    <name evidence="12" type="ORF">OXD698_LOCUS32881</name>
    <name evidence="8" type="ORF">VCS650_LOCUS16941</name>
</gene>
<feature type="disulfide bond" evidence="4">
    <location>
        <begin position="137"/>
        <end position="146"/>
    </location>
</feature>
<dbReference type="SUPFAM" id="SSF57196">
    <property type="entry name" value="EGF/Laminin"/>
    <property type="match status" value="2"/>
</dbReference>